<sequence length="262" mass="30797">MQAQGGIRTMSTTEECALMLYDKALAELNTYLENMKTRPPQEIINSAYQIVNKQDLLMILEDAEFTPAELNVLNELDHPLQVLYEEWLPVEDRHMEELRDSVQSYLDTRLQYRAEKLYADPSVPRYEGSYLEAREKGEVHLYRASRKRDRACIDAFTENISDANEKCRMREFVQEWTQEFGHDRCKFLLGYTVQCADWDGRYSAASKRESAKTDYHITPEHDPLSEFHTNAHPCLVNYAYELLMEQERSKQKPAPKRDEPER</sequence>
<evidence type="ECO:0000259" key="2">
    <source>
        <dbReference type="Pfam" id="PF12960"/>
    </source>
</evidence>
<dbReference type="AlphaFoldDB" id="A0A6I2RMM7"/>
<feature type="domain" description="DUF3849" evidence="2">
    <location>
        <begin position="126"/>
        <end position="238"/>
    </location>
</feature>
<dbReference type="InterPro" id="IPR024383">
    <property type="entry name" value="DUF3849"/>
</dbReference>
<comment type="caution">
    <text evidence="3">The sequence shown here is derived from an EMBL/GenBank/DDBJ whole genome shotgun (WGS) entry which is preliminary data.</text>
</comment>
<name>A0A6I2RMM7_FLAPL</name>
<dbReference type="Proteomes" id="UP000429811">
    <property type="component" value="Unassembled WGS sequence"/>
</dbReference>
<dbReference type="EMBL" id="WKPO01000053">
    <property type="protein sequence ID" value="MSB51038.1"/>
    <property type="molecule type" value="Genomic_DNA"/>
</dbReference>
<reference evidence="3 4" key="1">
    <citation type="journal article" date="2019" name="Nat. Med.">
        <title>A library of human gut bacterial isolates paired with longitudinal multiomics data enables mechanistic microbiome research.</title>
        <authorList>
            <person name="Poyet M."/>
            <person name="Groussin M."/>
            <person name="Gibbons S.M."/>
            <person name="Avila-Pacheco J."/>
            <person name="Jiang X."/>
            <person name="Kearney S.M."/>
            <person name="Perrotta A.R."/>
            <person name="Berdy B."/>
            <person name="Zhao S."/>
            <person name="Lieberman T.D."/>
            <person name="Swanson P.K."/>
            <person name="Smith M."/>
            <person name="Roesemann S."/>
            <person name="Alexander J.E."/>
            <person name="Rich S.A."/>
            <person name="Livny J."/>
            <person name="Vlamakis H."/>
            <person name="Clish C."/>
            <person name="Bullock K."/>
            <person name="Deik A."/>
            <person name="Scott J."/>
            <person name="Pierce K.A."/>
            <person name="Xavier R.J."/>
            <person name="Alm E.J."/>
        </authorList>
    </citation>
    <scope>NUCLEOTIDE SEQUENCE [LARGE SCALE GENOMIC DNA]</scope>
    <source>
        <strain evidence="3 4">BIOML-A5</strain>
    </source>
</reference>
<dbReference type="InterPro" id="IPR024380">
    <property type="entry name" value="DUF3848"/>
</dbReference>
<evidence type="ECO:0000313" key="3">
    <source>
        <dbReference type="EMBL" id="MSB51038.1"/>
    </source>
</evidence>
<evidence type="ECO:0000313" key="4">
    <source>
        <dbReference type="Proteomes" id="UP000429811"/>
    </source>
</evidence>
<organism evidence="3 4">
    <name type="scientific">Flavonifractor plautii</name>
    <name type="common">Fusobacterium plautii</name>
    <dbReference type="NCBI Taxonomy" id="292800"/>
    <lineage>
        <taxon>Bacteria</taxon>
        <taxon>Bacillati</taxon>
        <taxon>Bacillota</taxon>
        <taxon>Clostridia</taxon>
        <taxon>Eubacteriales</taxon>
        <taxon>Oscillospiraceae</taxon>
        <taxon>Flavonifractor</taxon>
    </lineage>
</organism>
<dbReference type="Pfam" id="PF12960">
    <property type="entry name" value="DUF3849"/>
    <property type="match status" value="1"/>
</dbReference>
<evidence type="ECO:0000259" key="1">
    <source>
        <dbReference type="Pfam" id="PF12959"/>
    </source>
</evidence>
<dbReference type="Pfam" id="PF12959">
    <property type="entry name" value="DUF3848"/>
    <property type="match status" value="1"/>
</dbReference>
<protein>
    <submittedName>
        <fullName evidence="3">DUF3849 domain-containing protein</fullName>
    </submittedName>
</protein>
<accession>A0A6I2RMM7</accession>
<feature type="domain" description="DUF3848" evidence="1">
    <location>
        <begin position="19"/>
        <end position="107"/>
    </location>
</feature>
<gene>
    <name evidence="3" type="ORF">GKE90_20500</name>
</gene>
<proteinExistence type="predicted"/>